<keyword evidence="2" id="KW-0328">Glycosyltransferase</keyword>
<keyword evidence="2" id="KW-0808">Transferase</keyword>
<gene>
    <name evidence="2" type="ORF">NCTC10684_03713</name>
</gene>
<dbReference type="RefSeq" id="WP_115732449.1">
    <property type="nucleotide sequence ID" value="NZ_BAAAVY010000002.1"/>
</dbReference>
<dbReference type="PANTHER" id="PTHR45871">
    <property type="entry name" value="N-ACETYLGLUCOSAMINYL-PHOSPHATIDYLINOSITOL BIOSYNTHETIC PROTEIN"/>
    <property type="match status" value="1"/>
</dbReference>
<dbReference type="Pfam" id="PF13439">
    <property type="entry name" value="Glyco_transf_4"/>
    <property type="match status" value="1"/>
</dbReference>
<organism evidence="2 3">
    <name type="scientific">Aminobacter aminovorans</name>
    <name type="common">Chelatobacter heintzii</name>
    <dbReference type="NCBI Taxonomy" id="83263"/>
    <lineage>
        <taxon>Bacteria</taxon>
        <taxon>Pseudomonadati</taxon>
        <taxon>Pseudomonadota</taxon>
        <taxon>Alphaproteobacteria</taxon>
        <taxon>Hyphomicrobiales</taxon>
        <taxon>Phyllobacteriaceae</taxon>
        <taxon>Aminobacter</taxon>
    </lineage>
</organism>
<dbReference type="SUPFAM" id="SSF53756">
    <property type="entry name" value="UDP-Glycosyltransferase/glycogen phosphorylase"/>
    <property type="match status" value="1"/>
</dbReference>
<accession>A0A380WND7</accession>
<dbReference type="GO" id="GO:0004373">
    <property type="term" value="F:alpha-1,4-glucan glucosyltransferase (UDP-glucose donor) activity"/>
    <property type="evidence" value="ECO:0007669"/>
    <property type="project" value="UniProtKB-EC"/>
</dbReference>
<dbReference type="CDD" id="cd03801">
    <property type="entry name" value="GT4_PimA-like"/>
    <property type="match status" value="1"/>
</dbReference>
<evidence type="ECO:0000313" key="3">
    <source>
        <dbReference type="Proteomes" id="UP000254701"/>
    </source>
</evidence>
<dbReference type="Gene3D" id="3.40.50.2000">
    <property type="entry name" value="Glycogen Phosphorylase B"/>
    <property type="match status" value="2"/>
</dbReference>
<evidence type="ECO:0000259" key="1">
    <source>
        <dbReference type="Pfam" id="PF13439"/>
    </source>
</evidence>
<name>A0A380WND7_AMIAI</name>
<proteinExistence type="predicted"/>
<evidence type="ECO:0000313" key="2">
    <source>
        <dbReference type="EMBL" id="SUU90457.1"/>
    </source>
</evidence>
<reference evidence="2 3" key="1">
    <citation type="submission" date="2018-06" db="EMBL/GenBank/DDBJ databases">
        <authorList>
            <consortium name="Pathogen Informatics"/>
            <person name="Doyle S."/>
        </authorList>
    </citation>
    <scope>NUCLEOTIDE SEQUENCE [LARGE SCALE GENOMIC DNA]</scope>
    <source>
        <strain evidence="2 3">NCTC10684</strain>
    </source>
</reference>
<dbReference type="EMBL" id="UFSM01000001">
    <property type="protein sequence ID" value="SUU90457.1"/>
    <property type="molecule type" value="Genomic_DNA"/>
</dbReference>
<dbReference type="AlphaFoldDB" id="A0A380WND7"/>
<feature type="domain" description="Glycosyltransferase subfamily 4-like N-terminal" evidence="1">
    <location>
        <begin position="19"/>
        <end position="191"/>
    </location>
</feature>
<dbReference type="InterPro" id="IPR028098">
    <property type="entry name" value="Glyco_trans_4-like_N"/>
</dbReference>
<dbReference type="PANTHER" id="PTHR45871:SF1">
    <property type="entry name" value="PHOSPHATIDYLINOSITOL N-ACETYLGLUCOSAMINYLTRANSFERASE SUBUNIT A"/>
    <property type="match status" value="1"/>
</dbReference>
<protein>
    <submittedName>
        <fullName evidence="2">Glycogen synthase</fullName>
        <ecNumber evidence="2">2.4.1.11</ecNumber>
    </submittedName>
</protein>
<dbReference type="Pfam" id="PF13692">
    <property type="entry name" value="Glyco_trans_1_4"/>
    <property type="match status" value="1"/>
</dbReference>
<dbReference type="EC" id="2.4.1.11" evidence="2"/>
<dbReference type="Proteomes" id="UP000254701">
    <property type="component" value="Unassembled WGS sequence"/>
</dbReference>
<dbReference type="OrthoDB" id="9806708at2"/>
<sequence length="383" mass="42315">MQQTPPRQLRIVHCFRSPVGGIFRHVRDLTEAQVAAGHQVGIICDSTTGGEHEERLFEAIRPMLALGIKRTSMQRHIGPGDIAAGWRTYKIIKELRPDVLHGHGAKGGAYARAFGSLLRVSRYCVARLYSPHGGSLHYDERTMTGKLFFGLERLMERFTDHLLFVSEYERRTFIRKVGEPRVPNSLVYNGLRDAEFEPVAAQPDAADFLYIGMMRDLKGPDMFIDAISAARQKLDRDVTAVMVGDGEDLPRYHAQVARLELDGKIRFLAPMPARQAFALARFVVVPSRAEAMPYIVLETLAAGKPIVATSVGGIPEILGAQSPALVNPDAGEIGRKMIEAFQSPAAYAAAMPDITELKARFGVEVMASEVEKAYFSALPSRRV</sequence>